<evidence type="ECO:0000256" key="1">
    <source>
        <dbReference type="SAM" id="MobiDB-lite"/>
    </source>
</evidence>
<feature type="transmembrane region" description="Helical" evidence="2">
    <location>
        <begin position="37"/>
        <end position="53"/>
    </location>
</feature>
<keyword evidence="2" id="KW-0812">Transmembrane</keyword>
<protein>
    <recommendedName>
        <fullName evidence="5">DUF4352 domain-containing protein</fullName>
    </recommendedName>
</protein>
<evidence type="ECO:0000313" key="4">
    <source>
        <dbReference type="Proteomes" id="UP001208017"/>
    </source>
</evidence>
<proteinExistence type="predicted"/>
<evidence type="ECO:0000313" key="3">
    <source>
        <dbReference type="EMBL" id="MCX7571775.1"/>
    </source>
</evidence>
<evidence type="ECO:0000256" key="2">
    <source>
        <dbReference type="SAM" id="Phobius"/>
    </source>
</evidence>
<keyword evidence="2" id="KW-1133">Transmembrane helix</keyword>
<evidence type="ECO:0008006" key="5">
    <source>
        <dbReference type="Google" id="ProtNLM"/>
    </source>
</evidence>
<feature type="transmembrane region" description="Helical" evidence="2">
    <location>
        <begin position="6"/>
        <end position="25"/>
    </location>
</feature>
<reference evidence="3 4" key="1">
    <citation type="submission" date="2022-11" db="EMBL/GenBank/DDBJ databases">
        <title>Study of microbial diversity in lake waters.</title>
        <authorList>
            <person name="Zhang J."/>
        </authorList>
    </citation>
    <scope>NUCLEOTIDE SEQUENCE [LARGE SCALE GENOMIC DNA]</scope>
    <source>
        <strain evidence="3 4">DT12</strain>
    </source>
</reference>
<feature type="compositionally biased region" description="Pro residues" evidence="1">
    <location>
        <begin position="87"/>
        <end position="96"/>
    </location>
</feature>
<feature type="compositionally biased region" description="Low complexity" evidence="1">
    <location>
        <begin position="97"/>
        <end position="131"/>
    </location>
</feature>
<keyword evidence="4" id="KW-1185">Reference proteome</keyword>
<accession>A0ABT3X4E8</accession>
<keyword evidence="2" id="KW-0472">Membrane</keyword>
<organism evidence="3 4">
    <name type="scientific">Tumebacillus lacus</name>
    <dbReference type="NCBI Taxonomy" id="2995335"/>
    <lineage>
        <taxon>Bacteria</taxon>
        <taxon>Bacillati</taxon>
        <taxon>Bacillota</taxon>
        <taxon>Bacilli</taxon>
        <taxon>Bacillales</taxon>
        <taxon>Alicyclobacillaceae</taxon>
        <taxon>Tumebacillus</taxon>
    </lineage>
</organism>
<name>A0ABT3X4E8_9BACL</name>
<sequence length="281" mass="30376">MFESWGNVSLAASLGSMTVALLFLVLSLKWGKMIKGGLWMLALALVFLGGAVLDKDNLLTGKRPVQAAVQTQPVAVEEPPKEEAPADPAPPAPAPAAPAAAEPVTTPAPAPVAQQPAPQPAPQQQEAPQQAIASDNITGDEPLQKNENGVFRVRRGQMGVLGEFTIYNGYGDRVVYYPERGIGYSFSKVVVNGLTKETRDLANPTYSGPIKELRDAEVSVPLLDQVLTFLPGEEHTFPVHLQVAPEARLGKYMAYVTVKRKRSGDLAFVEKEMQFEFEIVE</sequence>
<dbReference type="RefSeq" id="WP_267153026.1">
    <property type="nucleotide sequence ID" value="NZ_JAPMLT010000013.1"/>
</dbReference>
<gene>
    <name evidence="3" type="ORF">OS242_17670</name>
</gene>
<comment type="caution">
    <text evidence="3">The sequence shown here is derived from an EMBL/GenBank/DDBJ whole genome shotgun (WGS) entry which is preliminary data.</text>
</comment>
<feature type="region of interest" description="Disordered" evidence="1">
    <location>
        <begin position="70"/>
        <end position="131"/>
    </location>
</feature>
<dbReference type="EMBL" id="JAPMLT010000013">
    <property type="protein sequence ID" value="MCX7571775.1"/>
    <property type="molecule type" value="Genomic_DNA"/>
</dbReference>
<dbReference type="Proteomes" id="UP001208017">
    <property type="component" value="Unassembled WGS sequence"/>
</dbReference>